<evidence type="ECO:0000313" key="5">
    <source>
        <dbReference type="Proteomes" id="UP000886800"/>
    </source>
</evidence>
<dbReference type="EC" id="1.1.1.262" evidence="4"/>
<evidence type="ECO:0000256" key="1">
    <source>
        <dbReference type="ARBA" id="ARBA00022723"/>
    </source>
</evidence>
<dbReference type="Pfam" id="PF04166">
    <property type="entry name" value="PdxA"/>
    <property type="match status" value="1"/>
</dbReference>
<reference evidence="4" key="2">
    <citation type="submission" date="2021-04" db="EMBL/GenBank/DDBJ databases">
        <authorList>
            <person name="Gilroy R."/>
        </authorList>
    </citation>
    <scope>NUCLEOTIDE SEQUENCE</scope>
    <source>
        <strain evidence="4">CHK188-5543</strain>
    </source>
</reference>
<protein>
    <submittedName>
        <fullName evidence="4">4-hydroxythreonine-4-phosphate dehydrogenase PdxA</fullName>
        <ecNumber evidence="4">1.1.1.262</ecNumber>
    </submittedName>
</protein>
<sequence length="332" mass="35466">MRLPIIGVILGDAAGIGPEIVAKMHVEKKFQNYCRPVVIGDRRVLERGFSVIGEPAELQVIQAVAQADWSAGGLPVLDLPMERFENVLYGRLNADCGAVCVQQIRTAVALYRKGEVQGVCYAPLNKGAMIKGGNPVESELELAAMLLGCQDAYCETNMVDNIWTTRVTSHVPLCEVSKHLSIEGITKNIALCNKTLLKAGYAHPRIGVAALNPHAGENGLCGREEIDLIAPAIKQAQELGINATGPYASDTLFVRAFDHKEFDGAVTMFHDQGQIALKLKGFSRGVTIGGGLDMPFTTCAHGTAFDIAGRGIASTTAFENAIFQVSKMAANG</sequence>
<gene>
    <name evidence="4" type="ORF">H9736_00025</name>
</gene>
<dbReference type="Gene3D" id="3.40.718.10">
    <property type="entry name" value="Isopropylmalate Dehydrogenase"/>
    <property type="match status" value="1"/>
</dbReference>
<dbReference type="SUPFAM" id="SSF53659">
    <property type="entry name" value="Isocitrate/Isopropylmalate dehydrogenase-like"/>
    <property type="match status" value="1"/>
</dbReference>
<accession>A0A9D1WPQ6</accession>
<keyword evidence="2 4" id="KW-0560">Oxidoreductase</keyword>
<name>A0A9D1WPQ6_9FIRM</name>
<reference evidence="4" key="1">
    <citation type="journal article" date="2021" name="PeerJ">
        <title>Extensive microbial diversity within the chicken gut microbiome revealed by metagenomics and culture.</title>
        <authorList>
            <person name="Gilroy R."/>
            <person name="Ravi A."/>
            <person name="Getino M."/>
            <person name="Pursley I."/>
            <person name="Horton D.L."/>
            <person name="Alikhan N.F."/>
            <person name="Baker D."/>
            <person name="Gharbi K."/>
            <person name="Hall N."/>
            <person name="Watson M."/>
            <person name="Adriaenssens E.M."/>
            <person name="Foster-Nyarko E."/>
            <person name="Jarju S."/>
            <person name="Secka A."/>
            <person name="Antonio M."/>
            <person name="Oren A."/>
            <person name="Chaudhuri R.R."/>
            <person name="La Ragione R."/>
            <person name="Hildebrand F."/>
            <person name="Pallen M.J."/>
        </authorList>
    </citation>
    <scope>NUCLEOTIDE SEQUENCE</scope>
    <source>
        <strain evidence="4">CHK188-5543</strain>
    </source>
</reference>
<comment type="caution">
    <text evidence="4">The sequence shown here is derived from an EMBL/GenBank/DDBJ whole genome shotgun (WGS) entry which is preliminary data.</text>
</comment>
<dbReference type="InterPro" id="IPR005255">
    <property type="entry name" value="PdxA_fam"/>
</dbReference>
<dbReference type="GO" id="GO:0051287">
    <property type="term" value="F:NAD binding"/>
    <property type="evidence" value="ECO:0007669"/>
    <property type="project" value="InterPro"/>
</dbReference>
<proteinExistence type="predicted"/>
<dbReference type="PANTHER" id="PTHR30004:SF3">
    <property type="entry name" value="4-HYDROXYTHREONINE-4-PHOSPHATE DEHYDROGENASE 2-RELATED"/>
    <property type="match status" value="1"/>
</dbReference>
<evidence type="ECO:0000256" key="2">
    <source>
        <dbReference type="ARBA" id="ARBA00023002"/>
    </source>
</evidence>
<dbReference type="AlphaFoldDB" id="A0A9D1WPQ6"/>
<dbReference type="GO" id="GO:0050570">
    <property type="term" value="F:4-hydroxythreonine-4-phosphate dehydrogenase activity"/>
    <property type="evidence" value="ECO:0007669"/>
    <property type="project" value="UniProtKB-EC"/>
</dbReference>
<dbReference type="GO" id="GO:0046872">
    <property type="term" value="F:metal ion binding"/>
    <property type="evidence" value="ECO:0007669"/>
    <property type="project" value="UniProtKB-KW"/>
</dbReference>
<dbReference type="PANTHER" id="PTHR30004">
    <property type="entry name" value="4-HYDROXYTHREONINE-4-PHOSPHATE DEHYDROGENASE"/>
    <property type="match status" value="1"/>
</dbReference>
<keyword evidence="3" id="KW-0520">NAD</keyword>
<dbReference type="EMBL" id="DXES01000001">
    <property type="protein sequence ID" value="HIX64612.1"/>
    <property type="molecule type" value="Genomic_DNA"/>
</dbReference>
<dbReference type="Proteomes" id="UP000886800">
    <property type="component" value="Unassembled WGS sequence"/>
</dbReference>
<keyword evidence="1" id="KW-0479">Metal-binding</keyword>
<evidence type="ECO:0000313" key="4">
    <source>
        <dbReference type="EMBL" id="HIX64612.1"/>
    </source>
</evidence>
<evidence type="ECO:0000256" key="3">
    <source>
        <dbReference type="ARBA" id="ARBA00023027"/>
    </source>
</evidence>
<organism evidence="4 5">
    <name type="scientific">Candidatus Anaerotruncus excrementipullorum</name>
    <dbReference type="NCBI Taxonomy" id="2838465"/>
    <lineage>
        <taxon>Bacteria</taxon>
        <taxon>Bacillati</taxon>
        <taxon>Bacillota</taxon>
        <taxon>Clostridia</taxon>
        <taxon>Eubacteriales</taxon>
        <taxon>Oscillospiraceae</taxon>
        <taxon>Anaerotruncus</taxon>
    </lineage>
</organism>